<proteinExistence type="predicted"/>
<reference evidence="2 3" key="1">
    <citation type="submission" date="2017-11" db="EMBL/GenBank/DDBJ databases">
        <title>De-novo sequencing of pomegranate (Punica granatum L.) genome.</title>
        <authorList>
            <person name="Akparov Z."/>
            <person name="Amiraslanov A."/>
            <person name="Hajiyeva S."/>
            <person name="Abbasov M."/>
            <person name="Kaur K."/>
            <person name="Hamwieh A."/>
            <person name="Solovyev V."/>
            <person name="Salamov A."/>
            <person name="Braich B."/>
            <person name="Kosarev P."/>
            <person name="Mahmoud A."/>
            <person name="Hajiyev E."/>
            <person name="Babayeva S."/>
            <person name="Izzatullayeva V."/>
            <person name="Mammadov A."/>
            <person name="Mammadov A."/>
            <person name="Sharifova S."/>
            <person name="Ojaghi J."/>
            <person name="Eynullazada K."/>
            <person name="Bayramov B."/>
            <person name="Abdulazimova A."/>
            <person name="Shahmuradov I."/>
        </authorList>
    </citation>
    <scope>NUCLEOTIDE SEQUENCE [LARGE SCALE GENOMIC DNA]</scope>
    <source>
        <strain evidence="3">cv. AG2017</strain>
        <tissue evidence="2">Leaf</tissue>
    </source>
</reference>
<keyword evidence="3" id="KW-1185">Reference proteome</keyword>
<gene>
    <name evidence="2" type="ORF">CRG98_015703</name>
</gene>
<comment type="caution">
    <text evidence="2">The sequence shown here is derived from an EMBL/GenBank/DDBJ whole genome shotgun (WGS) entry which is preliminary data.</text>
</comment>
<dbReference type="AlphaFoldDB" id="A0A2I0K5U7"/>
<evidence type="ECO:0000313" key="2">
    <source>
        <dbReference type="EMBL" id="PKI63922.1"/>
    </source>
</evidence>
<feature type="compositionally biased region" description="Basic and acidic residues" evidence="1">
    <location>
        <begin position="80"/>
        <end position="91"/>
    </location>
</feature>
<feature type="region of interest" description="Disordered" evidence="1">
    <location>
        <begin position="76"/>
        <end position="96"/>
    </location>
</feature>
<accession>A0A2I0K5U7</accession>
<dbReference type="EMBL" id="PGOL01000865">
    <property type="protein sequence ID" value="PKI63922.1"/>
    <property type="molecule type" value="Genomic_DNA"/>
</dbReference>
<protein>
    <submittedName>
        <fullName evidence="2">Uncharacterized protein</fullName>
    </submittedName>
</protein>
<name>A0A2I0K5U7_PUNGR</name>
<evidence type="ECO:0000313" key="3">
    <source>
        <dbReference type="Proteomes" id="UP000233551"/>
    </source>
</evidence>
<sequence>MKNLTSLSRRGVLPSLDVRGKEWGKWQEGRVTRRDVTGSRQVGENGVGTLAPVTALSEIGFLGLLRSRSRCSWTVPNGRSLDKPKTMRESSIKNYGPRKRERVERRLCTVVGLSDCDRLFTGESEGCEEPFERIGTTRQSHGGKWHV</sequence>
<organism evidence="2 3">
    <name type="scientific">Punica granatum</name>
    <name type="common">Pomegranate</name>
    <dbReference type="NCBI Taxonomy" id="22663"/>
    <lineage>
        <taxon>Eukaryota</taxon>
        <taxon>Viridiplantae</taxon>
        <taxon>Streptophyta</taxon>
        <taxon>Embryophyta</taxon>
        <taxon>Tracheophyta</taxon>
        <taxon>Spermatophyta</taxon>
        <taxon>Magnoliopsida</taxon>
        <taxon>eudicotyledons</taxon>
        <taxon>Gunneridae</taxon>
        <taxon>Pentapetalae</taxon>
        <taxon>rosids</taxon>
        <taxon>malvids</taxon>
        <taxon>Myrtales</taxon>
        <taxon>Lythraceae</taxon>
        <taxon>Punica</taxon>
    </lineage>
</organism>
<dbReference type="Proteomes" id="UP000233551">
    <property type="component" value="Unassembled WGS sequence"/>
</dbReference>
<evidence type="ECO:0000256" key="1">
    <source>
        <dbReference type="SAM" id="MobiDB-lite"/>
    </source>
</evidence>